<sequence length="72" mass="7451">MWLNGPVRGNECHRQLWEAAGTHFGQTTLSAVVEAAVVEAAVVAPTTDTATPSSSEKASPSGLAVVCQSPSW</sequence>
<evidence type="ECO:0000313" key="3">
    <source>
        <dbReference type="Proteomes" id="UP001243330"/>
    </source>
</evidence>
<dbReference type="EMBL" id="JAQOWY010000039">
    <property type="protein sequence ID" value="KAK1854320.1"/>
    <property type="molecule type" value="Genomic_DNA"/>
</dbReference>
<name>A0AAD9AX75_9PEZI</name>
<keyword evidence="3" id="KW-1185">Reference proteome</keyword>
<organism evidence="2 3">
    <name type="scientific">Colletotrichum chrysophilum</name>
    <dbReference type="NCBI Taxonomy" id="1836956"/>
    <lineage>
        <taxon>Eukaryota</taxon>
        <taxon>Fungi</taxon>
        <taxon>Dikarya</taxon>
        <taxon>Ascomycota</taxon>
        <taxon>Pezizomycotina</taxon>
        <taxon>Sordariomycetes</taxon>
        <taxon>Hypocreomycetidae</taxon>
        <taxon>Glomerellales</taxon>
        <taxon>Glomerellaceae</taxon>
        <taxon>Colletotrichum</taxon>
        <taxon>Colletotrichum gloeosporioides species complex</taxon>
    </lineage>
</organism>
<comment type="caution">
    <text evidence="2">The sequence shown here is derived from an EMBL/GenBank/DDBJ whole genome shotgun (WGS) entry which is preliminary data.</text>
</comment>
<gene>
    <name evidence="2" type="ORF">CCHR01_03050</name>
</gene>
<feature type="region of interest" description="Disordered" evidence="1">
    <location>
        <begin position="46"/>
        <end position="72"/>
    </location>
</feature>
<dbReference type="Proteomes" id="UP001243330">
    <property type="component" value="Unassembled WGS sequence"/>
</dbReference>
<evidence type="ECO:0000313" key="2">
    <source>
        <dbReference type="EMBL" id="KAK1854320.1"/>
    </source>
</evidence>
<accession>A0AAD9AX75</accession>
<evidence type="ECO:0000256" key="1">
    <source>
        <dbReference type="SAM" id="MobiDB-lite"/>
    </source>
</evidence>
<dbReference type="AlphaFoldDB" id="A0AAD9AX75"/>
<reference evidence="2" key="1">
    <citation type="submission" date="2023-01" db="EMBL/GenBank/DDBJ databases">
        <title>Colletotrichum chrysophilum M932 genome sequence.</title>
        <authorList>
            <person name="Baroncelli R."/>
        </authorList>
    </citation>
    <scope>NUCLEOTIDE SEQUENCE</scope>
    <source>
        <strain evidence="2">M932</strain>
    </source>
</reference>
<feature type="compositionally biased region" description="Polar residues" evidence="1">
    <location>
        <begin position="46"/>
        <end position="58"/>
    </location>
</feature>
<protein>
    <submittedName>
        <fullName evidence="2">Uncharacterized protein</fullName>
    </submittedName>
</protein>
<proteinExistence type="predicted"/>